<gene>
    <name evidence="2" type="ORF">MRATA1EN1_LOCUS17994</name>
</gene>
<evidence type="ECO:0000313" key="3">
    <source>
        <dbReference type="Proteomes" id="UP001176941"/>
    </source>
</evidence>
<dbReference type="EMBL" id="OX459964">
    <property type="protein sequence ID" value="CAI9169032.1"/>
    <property type="molecule type" value="Genomic_DNA"/>
</dbReference>
<feature type="region of interest" description="Disordered" evidence="1">
    <location>
        <begin position="93"/>
        <end position="138"/>
    </location>
</feature>
<reference evidence="2" key="1">
    <citation type="submission" date="2023-04" db="EMBL/GenBank/DDBJ databases">
        <authorList>
            <consortium name="ELIXIR-Norway"/>
        </authorList>
    </citation>
    <scope>NUCLEOTIDE SEQUENCE [LARGE SCALE GENOMIC DNA]</scope>
</reference>
<dbReference type="Proteomes" id="UP001176941">
    <property type="component" value="Chromosome 28"/>
</dbReference>
<organism evidence="2 3">
    <name type="scientific">Rangifer tarandus platyrhynchus</name>
    <name type="common">Svalbard reindeer</name>
    <dbReference type="NCBI Taxonomy" id="3082113"/>
    <lineage>
        <taxon>Eukaryota</taxon>
        <taxon>Metazoa</taxon>
        <taxon>Chordata</taxon>
        <taxon>Craniata</taxon>
        <taxon>Vertebrata</taxon>
        <taxon>Euteleostomi</taxon>
        <taxon>Mammalia</taxon>
        <taxon>Eutheria</taxon>
        <taxon>Laurasiatheria</taxon>
        <taxon>Artiodactyla</taxon>
        <taxon>Ruminantia</taxon>
        <taxon>Pecora</taxon>
        <taxon>Cervidae</taxon>
        <taxon>Odocoileinae</taxon>
        <taxon>Rangifer</taxon>
    </lineage>
</organism>
<feature type="region of interest" description="Disordered" evidence="1">
    <location>
        <begin position="1"/>
        <end position="20"/>
    </location>
</feature>
<evidence type="ECO:0000313" key="2">
    <source>
        <dbReference type="EMBL" id="CAI9169032.1"/>
    </source>
</evidence>
<accession>A0ABN8Z8A4</accession>
<protein>
    <submittedName>
        <fullName evidence="2">Uncharacterized protein</fullName>
    </submittedName>
</protein>
<proteinExistence type="predicted"/>
<evidence type="ECO:0000256" key="1">
    <source>
        <dbReference type="SAM" id="MobiDB-lite"/>
    </source>
</evidence>
<sequence>MSHIERPCPHHEPKKDSSLGQTNQTLMWEPQLQLFASGKLCSKGNQPSLSRPILKVKELVAQWCPTLCNPMDLLSMEFSRDLLGLEAACVPFTPSLPSKNVGPDHRTTPPPERSHTAHSHQHKVPLRITSAHQKPGNH</sequence>
<feature type="compositionally biased region" description="Basic and acidic residues" evidence="1">
    <location>
        <begin position="102"/>
        <end position="115"/>
    </location>
</feature>
<feature type="compositionally biased region" description="Basic and acidic residues" evidence="1">
    <location>
        <begin position="1"/>
        <end position="17"/>
    </location>
</feature>
<name>A0ABN8Z8A4_RANTA</name>
<keyword evidence="3" id="KW-1185">Reference proteome</keyword>
<feature type="compositionally biased region" description="Basic residues" evidence="1">
    <location>
        <begin position="116"/>
        <end position="125"/>
    </location>
</feature>